<sequence>MKYGNKRVLRLCKTLSLDKRTIGVINMPNTIGVGQLTLTDLNDVIASATPPSNPVEGALWWNTEESKLYVYTIKNGVGEWKFSSDGMVFGGVNLLRNSTFGATVQGTTNLKSWNSSIANTVVSTNVIPNDFLGSSSLPLRRTDWVTGGRAQFAQTLLLIPFTQKGYQYTFSAWVYVDSSVSMTGTGNDIAVRVTKVAGGTRDFVLADFTSIEKNKWVYITKSLTLQEDINKIEMMFSLNQNGLIKVSRPQLETGNIASNWSPAPEDGEESIAEIQKTLNNLADDNVLDYNERQIIRDKVADIIGSLYIGHTGSMPDDNTLMTNTTNGQKGAYYNVRKQAQQMGILTTDTKYTSVATTYEALRVYLNAMSPKPWDTSTANMNQIIEINKAPINSNKDDFRAKWMNYYNSVNDLATYTVQKAKEAQESTDAIVNSGINHVSNGDFRLDITKSLWKSNYVGDTKSIVDISAEAPPHQFAYHVKTTSAKNGGIFTPVLWDGRIAEAMINRDVTVSFWLKYSGIVQGAQASYAGRFGELVIEGVKANGTVAPTKTVRFANPTTINESGYITGTNTTWTKYSATVKITPHTDATKITRVSFKHGIEACVGEFWTTGIKVELGNKETPWSESPVDIYDRIGKAELAVKPESIVATVTGSSQYKTDIADTKAYAKDEAKAQFDKILTTKNLILDSHADFDTVDYLINDYTTAENLIAGQKYTIVVKGTLPAGQKFGIWMNRSSSKVGELDPTVSANTLYSGVYYLTFTAIAPTAGNERSLRLYNYPNNTTRGTVDWVALYKGEKPMDWTPAPEEVYRGISGRNLVLDSEFKLMTNWIANYGRTQIENSIVSENMNNAMTRVEATSGTELYQDFTQYIPVEPNTTYTFSFVGGGTFQTFLWEKKADKTSTTVYKDNVKTYTNTPFDMTSSRSNFVQTITTQPDTRLIQMIFRVKNNSTTGSTSGRFGLPQLEKGSIATDWSPNPLDYNLNDRGEVPTGKNLIDNSLFASSAGFRENWGVATGTRTLVNNTDNIIASSQFNYGLKLDSTSSGEFGYAKDGVKLIQGAQYVLSAWAYIVTEGGIAKVQEGIQAVGWTSTKVTTVGKWVRIVHRFTAKSDSLSIYFGQDSLSPPMTMYITGVKLEKGIYATQWSLSDNDAKSGGRNLLRNSNFSSTKIDTSLAWDKTLNGTLVPDGWWSNGYNTGTTDPTYGYHAHLNVEKFGYPVIEFIDRNSTIVIPNTDPERKVVAHRWLGFSNTILLNDPFAVALEVGKAFTVSMDVMSDTLGMHVRTGLHHFEKGNGTQGFYGYEQNLEPCKAVNVWERKTHTFVINDKWDMAKAFSFYVYGQYSSVEGTMWVRNIKVEEGYNATDYSPAQEDFYDKINNIQISGRNLLRNTGYIHLNSTTNNPDNWNISGGSSVSVENEPTALSGKAMKVNVTGNTTGGTHNPPVMDLVVGERYTWTVYLKATRNMKIKVGSEMNGQISCDVTTTWQKFTHSFIARSAQYKSFTFYYEQDGGANASFYIHSAQLEKGDRNSALWSCAPEDYDKQLSAIAERVDKAELKITDSAIVATVTKSTEFKGKADANTVYTKDELASMSTAQLLNNTEFTVDTSEWYLQTPSSGETIALDTSKQFEGVNSIKIDLGTRASNVWWGAQCNYLPARPNQDFTASVYVNTDNMAGITHDATMEICFYDVNNTKLGTAGTSIKPTANNTWQRFSFTRTAPANTAKVKIWMFVIRTGRIWLAKPMLQYGTKMGAWTPSIGELGTDYKSKISQTAGRIDMVVSADKTIKAEQIASAISLTPSAITLISNNINLTGKVTFSALSSSLQSDMSNYDSTRSKLETMTNGTTYINGGYIRSGVISGVTINVDTNIQVGKEINLGNESDFSMKMIRFNKSANIHTVGGGEDISISANTLYINDGSVSLGNTLNTDIYRVYLKGGVDVTGVTKWYGGVPAVFG</sequence>
<dbReference type="Gene3D" id="2.60.120.260">
    <property type="entry name" value="Galactose-binding domain-like"/>
    <property type="match status" value="5"/>
</dbReference>
<dbReference type="EMBL" id="OK499991">
    <property type="protein sequence ID" value="UGO50795.1"/>
    <property type="molecule type" value="Genomic_DNA"/>
</dbReference>
<evidence type="ECO:0000313" key="1">
    <source>
        <dbReference type="EMBL" id="UGO50795.1"/>
    </source>
</evidence>
<dbReference type="SUPFAM" id="SSF49785">
    <property type="entry name" value="Galactose-binding domain-like"/>
    <property type="match status" value="2"/>
</dbReference>
<dbReference type="InterPro" id="IPR008979">
    <property type="entry name" value="Galactose-bd-like_sf"/>
</dbReference>
<proteinExistence type="predicted"/>
<keyword evidence="2" id="KW-1185">Reference proteome</keyword>
<gene>
    <name evidence="1" type="ORF">SOPHRITA_204</name>
</gene>
<name>A0AAE8YU45_9CAUD</name>
<organism evidence="1 2">
    <name type="scientific">Bacillus phage vB_BanS_Sophrita</name>
    <dbReference type="NCBI Taxonomy" id="2894790"/>
    <lineage>
        <taxon>Viruses</taxon>
        <taxon>Duplodnaviria</taxon>
        <taxon>Heunggongvirae</taxon>
        <taxon>Uroviricota</taxon>
        <taxon>Caudoviricetes</taxon>
        <taxon>Joanripponvirinae</taxon>
        <taxon>Sophritavirus</taxon>
        <taxon>Sophritavirus sophrita</taxon>
    </lineage>
</organism>
<evidence type="ECO:0000313" key="2">
    <source>
        <dbReference type="Proteomes" id="UP000827460"/>
    </source>
</evidence>
<protein>
    <submittedName>
        <fullName evidence="1">Tail fiber protein</fullName>
    </submittedName>
</protein>
<accession>A0AAE8YU45</accession>
<reference evidence="1" key="1">
    <citation type="submission" date="2021-10" db="EMBL/GenBank/DDBJ databases">
        <authorList>
            <person name="Lavering E.D."/>
            <person name="James R."/>
            <person name="Fairholm J.D."/>
            <person name="Ogilvie B.H."/>
            <person name="Thurgood T.L."/>
            <person name="Robison R.A."/>
            <person name="Grose J.H."/>
        </authorList>
    </citation>
    <scope>NUCLEOTIDE SEQUENCE</scope>
</reference>
<dbReference type="Proteomes" id="UP000827460">
    <property type="component" value="Segment"/>
</dbReference>